<evidence type="ECO:0000256" key="3">
    <source>
        <dbReference type="SAM" id="SignalP"/>
    </source>
</evidence>
<accession>B4LJY8</accession>
<dbReference type="eggNOG" id="ENOG502T6SG">
    <property type="taxonomic scope" value="Eukaryota"/>
</dbReference>
<dbReference type="Proteomes" id="UP000008792">
    <property type="component" value="Unassembled WGS sequence"/>
</dbReference>
<feature type="region of interest" description="Disordered" evidence="2">
    <location>
        <begin position="193"/>
        <end position="243"/>
    </location>
</feature>
<dbReference type="InParanoid" id="B4LJY8"/>
<feature type="coiled-coil region" evidence="1">
    <location>
        <begin position="88"/>
        <end position="115"/>
    </location>
</feature>
<dbReference type="OMA" id="ASAWPRM"/>
<keyword evidence="1" id="KW-0175">Coiled coil</keyword>
<reference evidence="5 6" key="1">
    <citation type="journal article" date="2007" name="Nature">
        <title>Evolution of genes and genomes on the Drosophila phylogeny.</title>
        <authorList>
            <consortium name="Drosophila 12 Genomes Consortium"/>
            <person name="Clark A.G."/>
            <person name="Eisen M.B."/>
            <person name="Smith D.R."/>
            <person name="Bergman C.M."/>
            <person name="Oliver B."/>
            <person name="Markow T.A."/>
            <person name="Kaufman T.C."/>
            <person name="Kellis M."/>
            <person name="Gelbart W."/>
            <person name="Iyer V.N."/>
            <person name="Pollard D.A."/>
            <person name="Sackton T.B."/>
            <person name="Larracuente A.M."/>
            <person name="Singh N.D."/>
            <person name="Abad J.P."/>
            <person name="Abt D.N."/>
            <person name="Adryan B."/>
            <person name="Aguade M."/>
            <person name="Akashi H."/>
            <person name="Anderson W.W."/>
            <person name="Aquadro C.F."/>
            <person name="Ardell D.H."/>
            <person name="Arguello R."/>
            <person name="Artieri C.G."/>
            <person name="Barbash D.A."/>
            <person name="Barker D."/>
            <person name="Barsanti P."/>
            <person name="Batterham P."/>
            <person name="Batzoglou S."/>
            <person name="Begun D."/>
            <person name="Bhutkar A."/>
            <person name="Blanco E."/>
            <person name="Bosak S.A."/>
            <person name="Bradley R.K."/>
            <person name="Brand A.D."/>
            <person name="Brent M.R."/>
            <person name="Brooks A.N."/>
            <person name="Brown R.H."/>
            <person name="Butlin R.K."/>
            <person name="Caggese C."/>
            <person name="Calvi B.R."/>
            <person name="Bernardo de Carvalho A."/>
            <person name="Caspi A."/>
            <person name="Castrezana S."/>
            <person name="Celniker S.E."/>
            <person name="Chang J.L."/>
            <person name="Chapple C."/>
            <person name="Chatterji S."/>
            <person name="Chinwalla A."/>
            <person name="Civetta A."/>
            <person name="Clifton S.W."/>
            <person name="Comeron J.M."/>
            <person name="Costello J.C."/>
            <person name="Coyne J.A."/>
            <person name="Daub J."/>
            <person name="David R.G."/>
            <person name="Delcher A.L."/>
            <person name="Delehaunty K."/>
            <person name="Do C.B."/>
            <person name="Ebling H."/>
            <person name="Edwards K."/>
            <person name="Eickbush T."/>
            <person name="Evans J.D."/>
            <person name="Filipski A."/>
            <person name="Findeiss S."/>
            <person name="Freyhult E."/>
            <person name="Fulton L."/>
            <person name="Fulton R."/>
            <person name="Garcia A.C."/>
            <person name="Gardiner A."/>
            <person name="Garfield D.A."/>
            <person name="Garvin B.E."/>
            <person name="Gibson G."/>
            <person name="Gilbert D."/>
            <person name="Gnerre S."/>
            <person name="Godfrey J."/>
            <person name="Good R."/>
            <person name="Gotea V."/>
            <person name="Gravely B."/>
            <person name="Greenberg A.J."/>
            <person name="Griffiths-Jones S."/>
            <person name="Gross S."/>
            <person name="Guigo R."/>
            <person name="Gustafson E.A."/>
            <person name="Haerty W."/>
            <person name="Hahn M.W."/>
            <person name="Halligan D.L."/>
            <person name="Halpern A.L."/>
            <person name="Halter G.M."/>
            <person name="Han M.V."/>
            <person name="Heger A."/>
            <person name="Hillier L."/>
            <person name="Hinrichs A.S."/>
            <person name="Holmes I."/>
            <person name="Hoskins R.A."/>
            <person name="Hubisz M.J."/>
            <person name="Hultmark D."/>
            <person name="Huntley M.A."/>
            <person name="Jaffe D.B."/>
            <person name="Jagadeeshan S."/>
            <person name="Jeck W.R."/>
            <person name="Johnson J."/>
            <person name="Jones C.D."/>
            <person name="Jordan W.C."/>
            <person name="Karpen G.H."/>
            <person name="Kataoka E."/>
            <person name="Keightley P.D."/>
            <person name="Kheradpour P."/>
            <person name="Kirkness E.F."/>
            <person name="Koerich L.B."/>
            <person name="Kristiansen K."/>
            <person name="Kudrna D."/>
            <person name="Kulathinal R.J."/>
            <person name="Kumar S."/>
            <person name="Kwok R."/>
            <person name="Lander E."/>
            <person name="Langley C.H."/>
            <person name="Lapoint R."/>
            <person name="Lazzaro B.P."/>
            <person name="Lee S.J."/>
            <person name="Levesque L."/>
            <person name="Li R."/>
            <person name="Lin C.F."/>
            <person name="Lin M.F."/>
            <person name="Lindblad-Toh K."/>
            <person name="Llopart A."/>
            <person name="Long M."/>
            <person name="Low L."/>
            <person name="Lozovsky E."/>
            <person name="Lu J."/>
            <person name="Luo M."/>
            <person name="Machado C.A."/>
            <person name="Makalowski W."/>
            <person name="Marzo M."/>
            <person name="Matsuda M."/>
            <person name="Matzkin L."/>
            <person name="McAllister B."/>
            <person name="McBride C.S."/>
            <person name="McKernan B."/>
            <person name="McKernan K."/>
            <person name="Mendez-Lago M."/>
            <person name="Minx P."/>
            <person name="Mollenhauer M.U."/>
            <person name="Montooth K."/>
            <person name="Mount S.M."/>
            <person name="Mu X."/>
            <person name="Myers E."/>
            <person name="Negre B."/>
            <person name="Newfeld S."/>
            <person name="Nielsen R."/>
            <person name="Noor M.A."/>
            <person name="O'Grady P."/>
            <person name="Pachter L."/>
            <person name="Papaceit M."/>
            <person name="Parisi M.J."/>
            <person name="Parisi M."/>
            <person name="Parts L."/>
            <person name="Pedersen J.S."/>
            <person name="Pesole G."/>
            <person name="Phillippy A.M."/>
            <person name="Ponting C.P."/>
            <person name="Pop M."/>
            <person name="Porcelli D."/>
            <person name="Powell J.R."/>
            <person name="Prohaska S."/>
            <person name="Pruitt K."/>
            <person name="Puig M."/>
            <person name="Quesneville H."/>
            <person name="Ram K.R."/>
            <person name="Rand D."/>
            <person name="Rasmussen M.D."/>
            <person name="Reed L.K."/>
            <person name="Reenan R."/>
            <person name="Reily A."/>
            <person name="Remington K.A."/>
            <person name="Rieger T.T."/>
            <person name="Ritchie M.G."/>
            <person name="Robin C."/>
            <person name="Rogers Y.H."/>
            <person name="Rohde C."/>
            <person name="Rozas J."/>
            <person name="Rubenfield M.J."/>
            <person name="Ruiz A."/>
            <person name="Russo S."/>
            <person name="Salzberg S.L."/>
            <person name="Sanchez-Gracia A."/>
            <person name="Saranga D.J."/>
            <person name="Sato H."/>
            <person name="Schaeffer S.W."/>
            <person name="Schatz M.C."/>
            <person name="Schlenke T."/>
            <person name="Schwartz R."/>
            <person name="Segarra C."/>
            <person name="Singh R.S."/>
            <person name="Sirot L."/>
            <person name="Sirota M."/>
            <person name="Sisneros N.B."/>
            <person name="Smith C.D."/>
            <person name="Smith T.F."/>
            <person name="Spieth J."/>
            <person name="Stage D.E."/>
            <person name="Stark A."/>
            <person name="Stephan W."/>
            <person name="Strausberg R.L."/>
            <person name="Strempel S."/>
            <person name="Sturgill D."/>
            <person name="Sutton G."/>
            <person name="Sutton G.G."/>
            <person name="Tao W."/>
            <person name="Teichmann S."/>
            <person name="Tobari Y.N."/>
            <person name="Tomimura Y."/>
            <person name="Tsolas J.M."/>
            <person name="Valente V.L."/>
            <person name="Venter E."/>
            <person name="Venter J.C."/>
            <person name="Vicario S."/>
            <person name="Vieira F.G."/>
            <person name="Vilella A.J."/>
            <person name="Villasante A."/>
            <person name="Walenz B."/>
            <person name="Wang J."/>
            <person name="Wasserman M."/>
            <person name="Watts T."/>
            <person name="Wilson D."/>
            <person name="Wilson R.K."/>
            <person name="Wing R.A."/>
            <person name="Wolfner M.F."/>
            <person name="Wong A."/>
            <person name="Wong G.K."/>
            <person name="Wu C.I."/>
            <person name="Wu G."/>
            <person name="Yamamoto D."/>
            <person name="Yang H.P."/>
            <person name="Yang S.P."/>
            <person name="Yorke J.A."/>
            <person name="Yoshida K."/>
            <person name="Zdobnov E."/>
            <person name="Zhang P."/>
            <person name="Zhang Y."/>
            <person name="Zimin A.V."/>
            <person name="Baldwin J."/>
            <person name="Abdouelleil A."/>
            <person name="Abdulkadir J."/>
            <person name="Abebe A."/>
            <person name="Abera B."/>
            <person name="Abreu J."/>
            <person name="Acer S.C."/>
            <person name="Aftuck L."/>
            <person name="Alexander A."/>
            <person name="An P."/>
            <person name="Anderson E."/>
            <person name="Anderson S."/>
            <person name="Arachi H."/>
            <person name="Azer M."/>
            <person name="Bachantsang P."/>
            <person name="Barry A."/>
            <person name="Bayul T."/>
            <person name="Berlin A."/>
            <person name="Bessette D."/>
            <person name="Bloom T."/>
            <person name="Blye J."/>
            <person name="Boguslavskiy L."/>
            <person name="Bonnet C."/>
            <person name="Boukhgalter B."/>
            <person name="Bourzgui I."/>
            <person name="Brown A."/>
            <person name="Cahill P."/>
            <person name="Channer S."/>
            <person name="Cheshatsang Y."/>
            <person name="Chuda L."/>
            <person name="Citroen M."/>
            <person name="Collymore A."/>
            <person name="Cooke P."/>
            <person name="Costello M."/>
            <person name="D'Aco K."/>
            <person name="Daza R."/>
            <person name="De Haan G."/>
            <person name="DeGray S."/>
            <person name="DeMaso C."/>
            <person name="Dhargay N."/>
            <person name="Dooley K."/>
            <person name="Dooley E."/>
            <person name="Doricent M."/>
            <person name="Dorje P."/>
            <person name="Dorjee K."/>
            <person name="Dupes A."/>
            <person name="Elong R."/>
            <person name="Falk J."/>
            <person name="Farina A."/>
            <person name="Faro S."/>
            <person name="Ferguson D."/>
            <person name="Fisher S."/>
            <person name="Foley C.D."/>
            <person name="Franke A."/>
            <person name="Friedrich D."/>
            <person name="Gadbois L."/>
            <person name="Gearin G."/>
            <person name="Gearin C.R."/>
            <person name="Giannoukos G."/>
            <person name="Goode T."/>
            <person name="Graham J."/>
            <person name="Grandbois E."/>
            <person name="Grewal S."/>
            <person name="Gyaltsen K."/>
            <person name="Hafez N."/>
            <person name="Hagos B."/>
            <person name="Hall J."/>
            <person name="Henson C."/>
            <person name="Hollinger A."/>
            <person name="Honan T."/>
            <person name="Huard M.D."/>
            <person name="Hughes L."/>
            <person name="Hurhula B."/>
            <person name="Husby M.E."/>
            <person name="Kamat A."/>
            <person name="Kanga B."/>
            <person name="Kashin S."/>
            <person name="Khazanovich D."/>
            <person name="Kisner P."/>
            <person name="Lance K."/>
            <person name="Lara M."/>
            <person name="Lee W."/>
            <person name="Lennon N."/>
            <person name="Letendre F."/>
            <person name="LeVine R."/>
            <person name="Lipovsky A."/>
            <person name="Liu X."/>
            <person name="Liu J."/>
            <person name="Liu S."/>
            <person name="Lokyitsang T."/>
            <person name="Lokyitsang Y."/>
            <person name="Lubonja R."/>
            <person name="Lui A."/>
            <person name="MacDonald P."/>
            <person name="Magnisalis V."/>
            <person name="Maru K."/>
            <person name="Matthews C."/>
            <person name="McCusker W."/>
            <person name="McDonough S."/>
            <person name="Mehta T."/>
            <person name="Meldrim J."/>
            <person name="Meneus L."/>
            <person name="Mihai O."/>
            <person name="Mihalev A."/>
            <person name="Mihova T."/>
            <person name="Mittelman R."/>
            <person name="Mlenga V."/>
            <person name="Montmayeur A."/>
            <person name="Mulrain L."/>
            <person name="Navidi A."/>
            <person name="Naylor J."/>
            <person name="Negash T."/>
            <person name="Nguyen T."/>
            <person name="Nguyen N."/>
            <person name="Nicol R."/>
            <person name="Norbu C."/>
            <person name="Norbu N."/>
            <person name="Novod N."/>
            <person name="O'Neill B."/>
            <person name="Osman S."/>
            <person name="Markiewicz E."/>
            <person name="Oyono O.L."/>
            <person name="Patti C."/>
            <person name="Phunkhang P."/>
            <person name="Pierre F."/>
            <person name="Priest M."/>
            <person name="Raghuraman S."/>
            <person name="Rege F."/>
            <person name="Reyes R."/>
            <person name="Rise C."/>
            <person name="Rogov P."/>
            <person name="Ross K."/>
            <person name="Ryan E."/>
            <person name="Settipalli S."/>
            <person name="Shea T."/>
            <person name="Sherpa N."/>
            <person name="Shi L."/>
            <person name="Shih D."/>
            <person name="Sparrow T."/>
            <person name="Spaulding J."/>
            <person name="Stalker J."/>
            <person name="Stange-Thomann N."/>
            <person name="Stavropoulos S."/>
            <person name="Stone C."/>
            <person name="Strader C."/>
            <person name="Tesfaye S."/>
            <person name="Thomson T."/>
            <person name="Thoulutsang Y."/>
            <person name="Thoulutsang D."/>
            <person name="Topham K."/>
            <person name="Topping I."/>
            <person name="Tsamla T."/>
            <person name="Vassiliev H."/>
            <person name="Vo A."/>
            <person name="Wangchuk T."/>
            <person name="Wangdi T."/>
            <person name="Weiand M."/>
            <person name="Wilkinson J."/>
            <person name="Wilson A."/>
            <person name="Yadav S."/>
            <person name="Young G."/>
            <person name="Yu Q."/>
            <person name="Zembek L."/>
            <person name="Zhong D."/>
            <person name="Zimmer A."/>
            <person name="Zwirko Z."/>
            <person name="Jaffe D.B."/>
            <person name="Alvarez P."/>
            <person name="Brockman W."/>
            <person name="Butler J."/>
            <person name="Chin C."/>
            <person name="Gnerre S."/>
            <person name="Grabherr M."/>
            <person name="Kleber M."/>
            <person name="Mauceli E."/>
            <person name="MacCallum I."/>
        </authorList>
    </citation>
    <scope>NUCLEOTIDE SEQUENCE [LARGE SCALE GENOMIC DNA]</scope>
    <source>
        <strain evidence="6">Tucson 15010-1051.87</strain>
    </source>
</reference>
<evidence type="ECO:0000313" key="6">
    <source>
        <dbReference type="Proteomes" id="UP000008792"/>
    </source>
</evidence>
<dbReference type="OrthoDB" id="8069575at2759"/>
<dbReference type="Pfam" id="PF05267">
    <property type="entry name" value="DUF725"/>
    <property type="match status" value="1"/>
</dbReference>
<keyword evidence="6" id="KW-1185">Reference proteome</keyword>
<dbReference type="STRING" id="7244.B4LJY8"/>
<feature type="chain" id="PRO_5002812719" description="Protein TsetseEP domain-containing protein" evidence="3">
    <location>
        <begin position="20"/>
        <end position="243"/>
    </location>
</feature>
<evidence type="ECO:0000256" key="1">
    <source>
        <dbReference type="SAM" id="Coils"/>
    </source>
</evidence>
<dbReference type="EMBL" id="CH940648">
    <property type="protein sequence ID" value="EDW61642.1"/>
    <property type="molecule type" value="Genomic_DNA"/>
</dbReference>
<dbReference type="InterPro" id="IPR007931">
    <property type="entry name" value="TsetseEP"/>
</dbReference>
<dbReference type="AlphaFoldDB" id="B4LJY8"/>
<feature type="compositionally biased region" description="Basic and acidic residues" evidence="2">
    <location>
        <begin position="196"/>
        <end position="207"/>
    </location>
</feature>
<evidence type="ECO:0000256" key="2">
    <source>
        <dbReference type="SAM" id="MobiDB-lite"/>
    </source>
</evidence>
<dbReference type="HOGENOM" id="CLU_1143604_0_0_1"/>
<sequence length="243" mass="26743">MQLFTRVLLLAVTVLGASAWPRMADESSLLRMVMAQLSSPLAISRAASPAETACVNRYTNATYKISEELANATSKCEEAANRTVVANAQNANATVAQIRAQHLSLEKNLQQCNNETDSQRLINCTVSTFDKNLQLLDSSNTLAYQTQSQFATNSTIVATQRTSCISVAVDESKVKSIEAANEFNSCMAKVPSQRELPVEHEPERKELAQTQPEQKPEKQPEQKPEQRPEQKPDQPLAAQQPAN</sequence>
<dbReference type="PhylomeDB" id="B4LJY8"/>
<protein>
    <recommendedName>
        <fullName evidence="4">Protein TsetseEP domain-containing protein</fullName>
    </recommendedName>
</protein>
<keyword evidence="3" id="KW-0732">Signal</keyword>
<organism evidence="5 6">
    <name type="scientific">Drosophila virilis</name>
    <name type="common">Fruit fly</name>
    <dbReference type="NCBI Taxonomy" id="7244"/>
    <lineage>
        <taxon>Eukaryota</taxon>
        <taxon>Metazoa</taxon>
        <taxon>Ecdysozoa</taxon>
        <taxon>Arthropoda</taxon>
        <taxon>Hexapoda</taxon>
        <taxon>Insecta</taxon>
        <taxon>Pterygota</taxon>
        <taxon>Neoptera</taxon>
        <taxon>Endopterygota</taxon>
        <taxon>Diptera</taxon>
        <taxon>Brachycera</taxon>
        <taxon>Muscomorpha</taxon>
        <taxon>Ephydroidea</taxon>
        <taxon>Drosophilidae</taxon>
        <taxon>Drosophila</taxon>
    </lineage>
</organism>
<feature type="signal peptide" evidence="3">
    <location>
        <begin position="1"/>
        <end position="19"/>
    </location>
</feature>
<evidence type="ECO:0000259" key="4">
    <source>
        <dbReference type="Pfam" id="PF05267"/>
    </source>
</evidence>
<feature type="domain" description="Protein TsetseEP" evidence="4">
    <location>
        <begin position="52"/>
        <end position="168"/>
    </location>
</feature>
<feature type="compositionally biased region" description="Basic and acidic residues" evidence="2">
    <location>
        <begin position="214"/>
        <end position="232"/>
    </location>
</feature>
<proteinExistence type="predicted"/>
<evidence type="ECO:0000313" key="5">
    <source>
        <dbReference type="EMBL" id="EDW61642.1"/>
    </source>
</evidence>
<gene>
    <name evidence="5" type="primary">Dvir\GJ20197</name>
    <name evidence="5" type="ORF">Dvir_GJ20197</name>
</gene>
<name>B4LJY8_DROVI</name>